<accession>A0A423Q5X6</accession>
<proteinExistence type="predicted"/>
<evidence type="ECO:0000256" key="1">
    <source>
        <dbReference type="ARBA" id="ARBA00001946"/>
    </source>
</evidence>
<dbReference type="Proteomes" id="UP000285123">
    <property type="component" value="Unassembled WGS sequence"/>
</dbReference>
<name>A0A423Q5X6_9GAMM</name>
<dbReference type="Pfam" id="PF01590">
    <property type="entry name" value="GAF"/>
    <property type="match status" value="1"/>
</dbReference>
<evidence type="ECO:0000313" key="6">
    <source>
        <dbReference type="Proteomes" id="UP000285123"/>
    </source>
</evidence>
<dbReference type="InterPro" id="IPR000014">
    <property type="entry name" value="PAS"/>
</dbReference>
<organism evidence="5 6">
    <name type="scientific">Salinisphaera orenii YIM 95161</name>
    <dbReference type="NCBI Taxonomy" id="1051139"/>
    <lineage>
        <taxon>Bacteria</taxon>
        <taxon>Pseudomonadati</taxon>
        <taxon>Pseudomonadota</taxon>
        <taxon>Gammaproteobacteria</taxon>
        <taxon>Salinisphaerales</taxon>
        <taxon>Salinisphaeraceae</taxon>
        <taxon>Salinisphaera</taxon>
    </lineage>
</organism>
<dbReference type="InterPro" id="IPR029016">
    <property type="entry name" value="GAF-like_dom_sf"/>
</dbReference>
<dbReference type="PROSITE" id="PS50887">
    <property type="entry name" value="GGDEF"/>
    <property type="match status" value="1"/>
</dbReference>
<evidence type="ECO:0000313" key="5">
    <source>
        <dbReference type="EMBL" id="ROO34911.1"/>
    </source>
</evidence>
<dbReference type="SMART" id="SM00091">
    <property type="entry name" value="PAS"/>
    <property type="match status" value="1"/>
</dbReference>
<dbReference type="InterPro" id="IPR003018">
    <property type="entry name" value="GAF"/>
</dbReference>
<dbReference type="Pfam" id="PF00990">
    <property type="entry name" value="GGDEF"/>
    <property type="match status" value="1"/>
</dbReference>
<dbReference type="NCBIfam" id="TIGR00254">
    <property type="entry name" value="GGDEF"/>
    <property type="match status" value="1"/>
</dbReference>
<dbReference type="InterPro" id="IPR029787">
    <property type="entry name" value="Nucleotide_cyclase"/>
</dbReference>
<dbReference type="Gene3D" id="3.30.450.40">
    <property type="match status" value="1"/>
</dbReference>
<dbReference type="InterPro" id="IPR000160">
    <property type="entry name" value="GGDEF_dom"/>
</dbReference>
<dbReference type="Pfam" id="PF13188">
    <property type="entry name" value="PAS_8"/>
    <property type="match status" value="1"/>
</dbReference>
<dbReference type="AlphaFoldDB" id="A0A423Q5X6"/>
<gene>
    <name evidence="5" type="ORF">SAHL_03165</name>
</gene>
<feature type="domain" description="GGDEF" evidence="4">
    <location>
        <begin position="350"/>
        <end position="480"/>
    </location>
</feature>
<dbReference type="CDD" id="cd00130">
    <property type="entry name" value="PAS"/>
    <property type="match status" value="1"/>
</dbReference>
<dbReference type="EMBL" id="AYKF01000046">
    <property type="protein sequence ID" value="ROO34911.1"/>
    <property type="molecule type" value="Genomic_DNA"/>
</dbReference>
<dbReference type="PANTHER" id="PTHR45138:SF9">
    <property type="entry name" value="DIGUANYLATE CYCLASE DGCM-RELATED"/>
    <property type="match status" value="1"/>
</dbReference>
<dbReference type="InterPro" id="IPR043128">
    <property type="entry name" value="Rev_trsase/Diguanyl_cyclase"/>
</dbReference>
<protein>
    <recommendedName>
        <fullName evidence="2">diguanylate cyclase</fullName>
        <ecNumber evidence="2">2.7.7.65</ecNumber>
    </recommendedName>
</protein>
<dbReference type="SUPFAM" id="SSF55073">
    <property type="entry name" value="Nucleotide cyclase"/>
    <property type="match status" value="1"/>
</dbReference>
<comment type="cofactor">
    <cofactor evidence="1">
        <name>Mg(2+)</name>
        <dbReference type="ChEBI" id="CHEBI:18420"/>
    </cofactor>
</comment>
<evidence type="ECO:0000256" key="3">
    <source>
        <dbReference type="ARBA" id="ARBA00034247"/>
    </source>
</evidence>
<dbReference type="Gene3D" id="3.30.70.270">
    <property type="match status" value="1"/>
</dbReference>
<sequence>MSDKRHDGSGSVAFAADRIDGRLLDSLLLLEGVFRDMLDAVLLADARQRIVGANPAALALFEYDADTLIGQPLAMLDADTPARDRPGHDRIDAANRVTPPHQPHIRAYRSARGRLFDGETRRGILGDDTADQPLTLMIVRDVSERIAIDRATARLHDVASSQHMGFDERVHEMLRIGCDLFELPIGVLSHIKGETYEIVDVIHPDDGLAAGSLFDLRDTYCASTLAAGGPIAYHDVSRHEIRHQSCYATFGLESYIGSPVWVDAELYGTLCFSSTTPRRPFPAQHLQFAGLIAQWLGHELARRADYLALCETRDRLRVAATTDDLTGLANRRRLGQLLDEERGRTRRYGAPFSVLLIDFDHFKAINDRHGHGVGDEALQLFARVATEALRTTDTVGRWGGEEFLVVLPNTDADGARRLAERVADRIRSTPLPTADAELALTVSIGIVAFDGAEKIDALVSRADRALYQAKASGRDRVAMG</sequence>
<dbReference type="RefSeq" id="WP_123589947.1">
    <property type="nucleotide sequence ID" value="NZ_AYKF01000046.1"/>
</dbReference>
<dbReference type="InterPro" id="IPR050469">
    <property type="entry name" value="Diguanylate_Cyclase"/>
</dbReference>
<evidence type="ECO:0000256" key="2">
    <source>
        <dbReference type="ARBA" id="ARBA00012528"/>
    </source>
</evidence>
<dbReference type="FunFam" id="3.30.70.270:FF:000001">
    <property type="entry name" value="Diguanylate cyclase domain protein"/>
    <property type="match status" value="1"/>
</dbReference>
<dbReference type="NCBIfam" id="TIGR00229">
    <property type="entry name" value="sensory_box"/>
    <property type="match status" value="1"/>
</dbReference>
<dbReference type="OrthoDB" id="5800589at2"/>
<comment type="caution">
    <text evidence="5">The sequence shown here is derived from an EMBL/GenBank/DDBJ whole genome shotgun (WGS) entry which is preliminary data.</text>
</comment>
<dbReference type="SUPFAM" id="SSF55781">
    <property type="entry name" value="GAF domain-like"/>
    <property type="match status" value="1"/>
</dbReference>
<dbReference type="InterPro" id="IPR035965">
    <property type="entry name" value="PAS-like_dom_sf"/>
</dbReference>
<dbReference type="EC" id="2.7.7.65" evidence="2"/>
<dbReference type="Gene3D" id="3.30.450.20">
    <property type="entry name" value="PAS domain"/>
    <property type="match status" value="1"/>
</dbReference>
<reference evidence="5 6" key="1">
    <citation type="submission" date="2013-10" db="EMBL/GenBank/DDBJ databases">
        <title>Salinisphaera halophila YIM 95161 Genome Sequencing.</title>
        <authorList>
            <person name="Lai Q."/>
            <person name="Li C."/>
            <person name="Shao Z."/>
        </authorList>
    </citation>
    <scope>NUCLEOTIDE SEQUENCE [LARGE SCALE GENOMIC DNA]</scope>
    <source>
        <strain evidence="5 6">YIM 95161</strain>
    </source>
</reference>
<dbReference type="SUPFAM" id="SSF55785">
    <property type="entry name" value="PYP-like sensor domain (PAS domain)"/>
    <property type="match status" value="1"/>
</dbReference>
<dbReference type="GO" id="GO:0052621">
    <property type="term" value="F:diguanylate cyclase activity"/>
    <property type="evidence" value="ECO:0007669"/>
    <property type="project" value="UniProtKB-EC"/>
</dbReference>
<evidence type="ECO:0000259" key="4">
    <source>
        <dbReference type="PROSITE" id="PS50887"/>
    </source>
</evidence>
<dbReference type="SMART" id="SM00267">
    <property type="entry name" value="GGDEF"/>
    <property type="match status" value="1"/>
</dbReference>
<dbReference type="PANTHER" id="PTHR45138">
    <property type="entry name" value="REGULATORY COMPONENTS OF SENSORY TRANSDUCTION SYSTEM"/>
    <property type="match status" value="1"/>
</dbReference>
<comment type="catalytic activity">
    <reaction evidence="3">
        <text>2 GTP = 3',3'-c-di-GMP + 2 diphosphate</text>
        <dbReference type="Rhea" id="RHEA:24898"/>
        <dbReference type="ChEBI" id="CHEBI:33019"/>
        <dbReference type="ChEBI" id="CHEBI:37565"/>
        <dbReference type="ChEBI" id="CHEBI:58805"/>
        <dbReference type="EC" id="2.7.7.65"/>
    </reaction>
</comment>
<dbReference type="CDD" id="cd01949">
    <property type="entry name" value="GGDEF"/>
    <property type="match status" value="1"/>
</dbReference>